<sequence>MAVRRGARWALIATGALIVVIAATLIIAPPFVVRYALQHYLKAEGVTVDIGGVDANVFTGQVSLDDVQGRGPHHRQFNIGHVAVDIDYRPLADHHIDLTVIRLSKARIDVGRNADGQLTVAGVPIPLGSGGASSGWGFGVGGVTLGNVTLHYREPVNGDRPAVDETLGIDSLHIGKIATWQPSQATPVRARLKVANGQLDLDGHLSPLGATRRANFAVQAKNFEMKAFTPLARLGYITRLEGRFDADQQLSITYGADGTLQGRLKGQSSWHDARMTATDGTHLRGDTLSWQGDEHATLWPGNGQPGTITADGTLRLAGIVAKRASQLDFTQKSASWKGKAKATLGQTSTRVTTTGQLDAEKTNLASGNWLDLASDAEHLTGGLDLTLTPDETRIDTDGGFKASGMAFSVPNTVRMKSHALDWTGKTTTRLAGHGTRIDTNGSLASDQLVFDVPQTSHVTADHVNWKGDVALHSAHLFSRRAKGQLDASDVRLDIPGAPIRMSAAHFGFDGNYAEQPDTSGQALRLTLSGEAHSHKLDAIDTAIDAPWVALLQTEASGIDINGLNSINVGSLKSSGVRILGDTNTDSAVIQAVSIKATRFSLQDLLHYSVHDLELDGANIHTRRDAHGMGVISEFVDSMSNSTGKTKSQASPASSSSDAAGQTTASHSATSTYAVDHLHLSGPAIAFVDTTMTPTVNVTGSKLDFTLDHLDTAKPDQSANYTLGLDVGAYGHLDSRGKIAPFAPGGIHMDLDAWLRSLALAPMSGYLNAAMGRKISNGVADGTLNLKATKGQLNGVLDTTITNFRLANSATKETDIAYGISMNTALGLIRGQNDIIHFRTKILGDVTNPYFSIDNLIREAVLAGLRTALLSNYSPVGLLNNIKNGFLNLFRSVEDRPAIFAKGKHYVRPEDRKYLALIAKAMRQHPPWVLHLAGQAVPADAKAMKLDGSAAAQHAKLEQLARQRQQAVRDYLAARNVNPARLIGGNPSVKTNDQAKPAVKFSLNKNDKD</sequence>
<keyword evidence="2" id="KW-1133">Transmembrane helix</keyword>
<dbReference type="RefSeq" id="WP_051883157.1">
    <property type="nucleotide sequence ID" value="NZ_APNK01000006.1"/>
</dbReference>
<feature type="region of interest" description="Disordered" evidence="1">
    <location>
        <begin position="639"/>
        <end position="663"/>
    </location>
</feature>
<dbReference type="AlphaFoldDB" id="A0A084IN25"/>
<dbReference type="InterPro" id="IPR036737">
    <property type="entry name" value="OmpA-like_sf"/>
</dbReference>
<dbReference type="OrthoDB" id="6114420at2"/>
<dbReference type="Gene3D" id="3.30.1330.60">
    <property type="entry name" value="OmpA-like domain"/>
    <property type="match status" value="1"/>
</dbReference>
<feature type="region of interest" description="Disordered" evidence="1">
    <location>
        <begin position="982"/>
        <end position="1008"/>
    </location>
</feature>
<evidence type="ECO:0000313" key="4">
    <source>
        <dbReference type="Proteomes" id="UP000028302"/>
    </source>
</evidence>
<dbReference type="Pfam" id="PF05359">
    <property type="entry name" value="DUF748"/>
    <property type="match status" value="2"/>
</dbReference>
<protein>
    <recommendedName>
        <fullName evidence="5">AsmA family protein</fullName>
    </recommendedName>
</protein>
<evidence type="ECO:0000313" key="3">
    <source>
        <dbReference type="EMBL" id="KEZ78109.1"/>
    </source>
</evidence>
<name>A0A084IN25_SALHC</name>
<organism evidence="3 4">
    <name type="scientific">Salinisphaera hydrothermalis (strain C41B8)</name>
    <dbReference type="NCBI Taxonomy" id="1304275"/>
    <lineage>
        <taxon>Bacteria</taxon>
        <taxon>Pseudomonadati</taxon>
        <taxon>Pseudomonadota</taxon>
        <taxon>Gammaproteobacteria</taxon>
        <taxon>Salinisphaerales</taxon>
        <taxon>Salinisphaeraceae</taxon>
        <taxon>Salinisphaera</taxon>
    </lineage>
</organism>
<dbReference type="SUPFAM" id="SSF103088">
    <property type="entry name" value="OmpA-like"/>
    <property type="match status" value="1"/>
</dbReference>
<evidence type="ECO:0008006" key="5">
    <source>
        <dbReference type="Google" id="ProtNLM"/>
    </source>
</evidence>
<keyword evidence="2" id="KW-0812">Transmembrane</keyword>
<feature type="compositionally biased region" description="Low complexity" evidence="1">
    <location>
        <begin position="647"/>
        <end position="663"/>
    </location>
</feature>
<keyword evidence="2" id="KW-0472">Membrane</keyword>
<dbReference type="eggNOG" id="COG2982">
    <property type="taxonomic scope" value="Bacteria"/>
</dbReference>
<dbReference type="InterPro" id="IPR008023">
    <property type="entry name" value="DUF748"/>
</dbReference>
<proteinExistence type="predicted"/>
<accession>A0A084IN25</accession>
<dbReference type="STRING" id="1304275.C41B8_05977"/>
<feature type="transmembrane region" description="Helical" evidence="2">
    <location>
        <begin position="9"/>
        <end position="32"/>
    </location>
</feature>
<dbReference type="eggNOG" id="COG2885">
    <property type="taxonomic scope" value="Bacteria"/>
</dbReference>
<gene>
    <name evidence="3" type="ORF">C41B8_05977</name>
</gene>
<dbReference type="Proteomes" id="UP000028302">
    <property type="component" value="Unassembled WGS sequence"/>
</dbReference>
<dbReference type="EMBL" id="APNK01000006">
    <property type="protein sequence ID" value="KEZ78109.1"/>
    <property type="molecule type" value="Genomic_DNA"/>
</dbReference>
<evidence type="ECO:0000256" key="1">
    <source>
        <dbReference type="SAM" id="MobiDB-lite"/>
    </source>
</evidence>
<evidence type="ECO:0000256" key="2">
    <source>
        <dbReference type="SAM" id="Phobius"/>
    </source>
</evidence>
<reference evidence="3 4" key="1">
    <citation type="submission" date="2013-03" db="EMBL/GenBank/DDBJ databases">
        <title>Salinisphaera hydrothermalis C41B8 Genome Sequencing.</title>
        <authorList>
            <person name="Li C."/>
            <person name="Lai Q."/>
            <person name="Shao Z."/>
        </authorList>
    </citation>
    <scope>NUCLEOTIDE SEQUENCE [LARGE SCALE GENOMIC DNA]</scope>
    <source>
        <strain evidence="3 4">C41B8</strain>
    </source>
</reference>
<comment type="caution">
    <text evidence="3">The sequence shown here is derived from an EMBL/GenBank/DDBJ whole genome shotgun (WGS) entry which is preliminary data.</text>
</comment>
<keyword evidence="4" id="KW-1185">Reference proteome</keyword>